<evidence type="ECO:0000256" key="1">
    <source>
        <dbReference type="ARBA" id="ARBA00008270"/>
    </source>
</evidence>
<dbReference type="Gramene" id="PAN32028">
    <property type="protein sequence ID" value="PAN32028"/>
    <property type="gene ID" value="PAHAL_5G458000"/>
</dbReference>
<sequence length="371" mass="39343">MPTSARPHRYAVVRRQPYSIPPANQIKPAAGGAFAAHRSVTYDAYICWQVDAFTDVPFRGNPAAVCLLELDGAGARIRDVDRKWMLAVAAEFNAPVTAFLAPAAAGGGTAATPRFHIRWFTTVAEVELCGHATLAAAHFLLTGGGVGAGTGAIEFVTMAGLVLTARRRVKVVGKRACDDFAAHGVDRGGGGFCIELDFPVASVEECGSGELPALMPDTLNGASIVNVCKTSTIGDLMVELSSGEEIARLRPNFIEIRECAKRAMVVTGPAPAGSQVDFVTRLFAPNVGVDEDQVCGSVHCALVPYWAKKLGKTRLTAQMENVRTLTLAFAVHVTMEPRLLQGAGRCAWSSTKMRSGCGSAEKLRPSWLALC</sequence>
<reference evidence="3" key="1">
    <citation type="submission" date="2018-04" db="EMBL/GenBank/DDBJ databases">
        <title>WGS assembly of Panicum hallii.</title>
        <authorList>
            <person name="Lovell J."/>
            <person name="Jenkins J."/>
            <person name="Lowry D."/>
            <person name="Mamidi S."/>
            <person name="Sreedasyam A."/>
            <person name="Weng X."/>
            <person name="Barry K."/>
            <person name="Bonette J."/>
            <person name="Campitelli B."/>
            <person name="Daum C."/>
            <person name="Gordon S."/>
            <person name="Gould B."/>
            <person name="Lipzen A."/>
            <person name="Macqueen A."/>
            <person name="Palacio-Mejia J."/>
            <person name="Plott C."/>
            <person name="Shakirov E."/>
            <person name="Shu S."/>
            <person name="Yoshinaga Y."/>
            <person name="Zane M."/>
            <person name="Rokhsar D."/>
            <person name="Grimwood J."/>
            <person name="Schmutz J."/>
            <person name="Juenger T."/>
        </authorList>
    </citation>
    <scope>NUCLEOTIDE SEQUENCE [LARGE SCALE GENOMIC DNA]</scope>
    <source>
        <strain evidence="3">FIL2</strain>
    </source>
</reference>
<gene>
    <name evidence="3" type="ORF">PAHAL_5G458000</name>
</gene>
<dbReference type="Proteomes" id="UP000243499">
    <property type="component" value="Chromosome 5"/>
</dbReference>
<dbReference type="InterPro" id="IPR003719">
    <property type="entry name" value="Phenazine_PhzF-like"/>
</dbReference>
<dbReference type="AlphaFoldDB" id="A0A2S3HXG0"/>
<dbReference type="Pfam" id="PF02567">
    <property type="entry name" value="PhzC-PhzF"/>
    <property type="match status" value="1"/>
</dbReference>
<dbReference type="Gene3D" id="3.10.310.10">
    <property type="entry name" value="Diaminopimelate Epimerase, Chain A, domain 1"/>
    <property type="match status" value="2"/>
</dbReference>
<dbReference type="GO" id="GO:0005737">
    <property type="term" value="C:cytoplasm"/>
    <property type="evidence" value="ECO:0007669"/>
    <property type="project" value="TreeGrafter"/>
</dbReference>
<name>A0A2S3HXG0_9POAL</name>
<proteinExistence type="inferred from homology"/>
<comment type="similarity">
    <text evidence="1">Belongs to the PhzF family.</text>
</comment>
<keyword evidence="2" id="KW-0413">Isomerase</keyword>
<dbReference type="GO" id="GO:0016853">
    <property type="term" value="F:isomerase activity"/>
    <property type="evidence" value="ECO:0007669"/>
    <property type="project" value="UniProtKB-KW"/>
</dbReference>
<dbReference type="EMBL" id="CM008050">
    <property type="protein sequence ID" value="PAN32028.1"/>
    <property type="molecule type" value="Genomic_DNA"/>
</dbReference>
<dbReference type="PANTHER" id="PTHR13774:SF17">
    <property type="entry name" value="PHENAZINE BIOSYNTHESIS-LIKE DOMAIN-CONTAINING PROTEIN"/>
    <property type="match status" value="1"/>
</dbReference>
<dbReference type="PANTHER" id="PTHR13774">
    <property type="entry name" value="PHENAZINE BIOSYNTHESIS PROTEIN"/>
    <property type="match status" value="1"/>
</dbReference>
<organism evidence="3">
    <name type="scientific">Panicum hallii</name>
    <dbReference type="NCBI Taxonomy" id="206008"/>
    <lineage>
        <taxon>Eukaryota</taxon>
        <taxon>Viridiplantae</taxon>
        <taxon>Streptophyta</taxon>
        <taxon>Embryophyta</taxon>
        <taxon>Tracheophyta</taxon>
        <taxon>Spermatophyta</taxon>
        <taxon>Magnoliopsida</taxon>
        <taxon>Liliopsida</taxon>
        <taxon>Poales</taxon>
        <taxon>Poaceae</taxon>
        <taxon>PACMAD clade</taxon>
        <taxon>Panicoideae</taxon>
        <taxon>Panicodae</taxon>
        <taxon>Paniceae</taxon>
        <taxon>Panicinae</taxon>
        <taxon>Panicum</taxon>
        <taxon>Panicum sect. Panicum</taxon>
    </lineage>
</organism>
<evidence type="ECO:0000256" key="2">
    <source>
        <dbReference type="ARBA" id="ARBA00023235"/>
    </source>
</evidence>
<protein>
    <submittedName>
        <fullName evidence="3">Uncharacterized protein</fullName>
    </submittedName>
</protein>
<dbReference type="SUPFAM" id="SSF54506">
    <property type="entry name" value="Diaminopimelate epimerase-like"/>
    <property type="match status" value="1"/>
</dbReference>
<evidence type="ECO:0000313" key="3">
    <source>
        <dbReference type="EMBL" id="PAN32028.1"/>
    </source>
</evidence>
<accession>A0A2S3HXG0</accession>